<feature type="compositionally biased region" description="Basic and acidic residues" evidence="1">
    <location>
        <begin position="401"/>
        <end position="415"/>
    </location>
</feature>
<dbReference type="PANTHER" id="PTHR43358:SF1">
    <property type="entry name" value="ALPHA_BETA-HYDROLASES SUPERFAMILY PROTEIN"/>
    <property type="match status" value="1"/>
</dbReference>
<feature type="region of interest" description="Disordered" evidence="1">
    <location>
        <begin position="300"/>
        <end position="380"/>
    </location>
</feature>
<feature type="compositionally biased region" description="Basic and acidic residues" evidence="1">
    <location>
        <begin position="310"/>
        <end position="324"/>
    </location>
</feature>
<dbReference type="PANTHER" id="PTHR43358">
    <property type="entry name" value="ALPHA/BETA-HYDROLASE"/>
    <property type="match status" value="1"/>
</dbReference>
<evidence type="ECO:0000256" key="1">
    <source>
        <dbReference type="SAM" id="MobiDB-lite"/>
    </source>
</evidence>
<dbReference type="Proteomes" id="UP000026960">
    <property type="component" value="Chromosome 6"/>
</dbReference>
<protein>
    <recommendedName>
        <fullName evidence="4">Serine aminopeptidase S33 domain-containing protein</fullName>
    </recommendedName>
</protein>
<dbReference type="SUPFAM" id="SSF53474">
    <property type="entry name" value="alpha/beta-Hydrolases"/>
    <property type="match status" value="1"/>
</dbReference>
<dbReference type="InterPro" id="IPR052920">
    <property type="entry name" value="DNA-binding_regulatory"/>
</dbReference>
<dbReference type="eggNOG" id="KOG1552">
    <property type="taxonomic scope" value="Eukaryota"/>
</dbReference>
<name>A0A0D3GIK6_9ORYZ</name>
<evidence type="ECO:0000313" key="3">
    <source>
        <dbReference type="Proteomes" id="UP000026960"/>
    </source>
</evidence>
<dbReference type="STRING" id="65489.A0A0D3GIK6"/>
<feature type="compositionally biased region" description="Basic and acidic residues" evidence="1">
    <location>
        <begin position="333"/>
        <end position="346"/>
    </location>
</feature>
<dbReference type="EnsemblPlants" id="OBART06G20710.1">
    <property type="protein sequence ID" value="OBART06G20710.1"/>
    <property type="gene ID" value="OBART06G20710"/>
</dbReference>
<sequence length="456" mass="50808">MGAVTSLLYGAEDPSIAGLVLDSAFSNLYDLMMELVDVYKIRVPKFTVCLSFLQNSLVHCYYELNKGTIRFLEFVKMAVQYMRRVIQRRAKFDIMDLDVVQFAPKTFIPALFGHASNDMFIQPHHTDRIHQAYAGDKNLIKFDGDHNSPRPQFYYDSVSIFFYNVLHPPQFPSVCSNKLDKYYNLGAFKVGAGTNESLLYEIINGLRAAGPDAGSSSAAAANFTNATKSVVELLTERVNQLSIKTDNDLDFLLDENHNLTEMDTHTAESHLEDKSHRQNEECCSYTSSNRESWGRCSSLGAASDGSSLGERPEIPSHKHKEHDATGLGNTTETDTKETARYTKGEEESISMEEAQTGEARDGGEPNPAIQAVPPRPGSTQENQVILTTVNTHLNTEISARNTDDTKDKKCTPDSDSWRQLYTHWLKTSLTAQLSLSGNPSLDHTELERPSGGMNLK</sequence>
<evidence type="ECO:0000313" key="2">
    <source>
        <dbReference type="EnsemblPlants" id="OBART06G20710.1"/>
    </source>
</evidence>
<evidence type="ECO:0008006" key="4">
    <source>
        <dbReference type="Google" id="ProtNLM"/>
    </source>
</evidence>
<accession>A0A0D3GIK6</accession>
<dbReference type="Gene3D" id="3.40.50.1820">
    <property type="entry name" value="alpha/beta hydrolase"/>
    <property type="match status" value="1"/>
</dbReference>
<proteinExistence type="predicted"/>
<feature type="region of interest" description="Disordered" evidence="1">
    <location>
        <begin position="396"/>
        <end position="415"/>
    </location>
</feature>
<reference evidence="2" key="1">
    <citation type="journal article" date="2009" name="Rice">
        <title>De Novo Next Generation Sequencing of Plant Genomes.</title>
        <authorList>
            <person name="Rounsley S."/>
            <person name="Marri P.R."/>
            <person name="Yu Y."/>
            <person name="He R."/>
            <person name="Sisneros N."/>
            <person name="Goicoechea J.L."/>
            <person name="Lee S.J."/>
            <person name="Angelova A."/>
            <person name="Kudrna D."/>
            <person name="Luo M."/>
            <person name="Affourtit J."/>
            <person name="Desany B."/>
            <person name="Knight J."/>
            <person name="Niazi F."/>
            <person name="Egholm M."/>
            <person name="Wing R.A."/>
        </authorList>
    </citation>
    <scope>NUCLEOTIDE SEQUENCE [LARGE SCALE GENOMIC DNA]</scope>
    <source>
        <strain evidence="2">cv. IRGC 105608</strain>
    </source>
</reference>
<feature type="compositionally biased region" description="Low complexity" evidence="1">
    <location>
        <begin position="300"/>
        <end position="309"/>
    </location>
</feature>
<reference evidence="2" key="2">
    <citation type="submission" date="2015-03" db="UniProtKB">
        <authorList>
            <consortium name="EnsemblPlants"/>
        </authorList>
    </citation>
    <scope>IDENTIFICATION</scope>
</reference>
<dbReference type="Gramene" id="OBART06G20710.1">
    <property type="protein sequence ID" value="OBART06G20710.1"/>
    <property type="gene ID" value="OBART06G20710"/>
</dbReference>
<dbReference type="HOGENOM" id="CLU_600474_0_0_1"/>
<dbReference type="AlphaFoldDB" id="A0A0D3GIK6"/>
<organism evidence="2">
    <name type="scientific">Oryza barthii</name>
    <dbReference type="NCBI Taxonomy" id="65489"/>
    <lineage>
        <taxon>Eukaryota</taxon>
        <taxon>Viridiplantae</taxon>
        <taxon>Streptophyta</taxon>
        <taxon>Embryophyta</taxon>
        <taxon>Tracheophyta</taxon>
        <taxon>Spermatophyta</taxon>
        <taxon>Magnoliopsida</taxon>
        <taxon>Liliopsida</taxon>
        <taxon>Poales</taxon>
        <taxon>Poaceae</taxon>
        <taxon>BOP clade</taxon>
        <taxon>Oryzoideae</taxon>
        <taxon>Oryzeae</taxon>
        <taxon>Oryzinae</taxon>
        <taxon>Oryza</taxon>
    </lineage>
</organism>
<feature type="region of interest" description="Disordered" evidence="1">
    <location>
        <begin position="434"/>
        <end position="456"/>
    </location>
</feature>
<dbReference type="PaxDb" id="65489-OBART06G20710.1"/>
<dbReference type="InterPro" id="IPR029058">
    <property type="entry name" value="AB_hydrolase_fold"/>
</dbReference>
<keyword evidence="3" id="KW-1185">Reference proteome</keyword>